<protein>
    <recommendedName>
        <fullName evidence="4">Lipoprotein</fullName>
    </recommendedName>
</protein>
<dbReference type="PROSITE" id="PS51257">
    <property type="entry name" value="PROKAR_LIPOPROTEIN"/>
    <property type="match status" value="1"/>
</dbReference>
<feature type="chain" id="PRO_5037759997" description="Lipoprotein" evidence="1">
    <location>
        <begin position="24"/>
        <end position="256"/>
    </location>
</feature>
<accession>A0A919KHP9</accession>
<dbReference type="RefSeq" id="WP_434028952.1">
    <property type="nucleotide sequence ID" value="NZ_BNBA01000009.1"/>
</dbReference>
<keyword evidence="3" id="KW-1185">Reference proteome</keyword>
<gene>
    <name evidence="2" type="ORF">GCM10009090_14480</name>
</gene>
<dbReference type="EMBL" id="BNBA01000009">
    <property type="protein sequence ID" value="GHH51764.1"/>
    <property type="molecule type" value="Genomic_DNA"/>
</dbReference>
<evidence type="ECO:0000256" key="1">
    <source>
        <dbReference type="SAM" id="SignalP"/>
    </source>
</evidence>
<evidence type="ECO:0000313" key="3">
    <source>
        <dbReference type="Proteomes" id="UP000623958"/>
    </source>
</evidence>
<proteinExistence type="predicted"/>
<dbReference type="Proteomes" id="UP000623958">
    <property type="component" value="Unassembled WGS sequence"/>
</dbReference>
<reference evidence="2" key="2">
    <citation type="submission" date="2020-09" db="EMBL/GenBank/DDBJ databases">
        <authorList>
            <person name="Sun Q."/>
            <person name="Ohkuma M."/>
        </authorList>
    </citation>
    <scope>NUCLEOTIDE SEQUENCE</scope>
    <source>
        <strain evidence="2">JCM 13306</strain>
    </source>
</reference>
<dbReference type="AlphaFoldDB" id="A0A919KHP9"/>
<evidence type="ECO:0008006" key="4">
    <source>
        <dbReference type="Google" id="ProtNLM"/>
    </source>
</evidence>
<name>A0A919KHP9_9XANT</name>
<sequence length="256" mass="27025">MKALLAAPLVVALLAGCSAAPKAYEIDNPTASAITVTVDGTEHRVPAGGSVALQLDAGAHTLHTDALGDINFLVSSADRGGLINPTRSAYVIASTTSPSHEPVVSRFDDAHPGVTLEGTTYEGPYRLNDELIINRSWRAGVHDAPPVGRARADDALADAKIFAARDFVSYYQHVVEGPSTFSYVVNPGMPSPTYLTALEDAGLPSLAPVLAYDTGELRRVYTAYLGSFEPALPSRDAGTRLVYVQPGASRHAAQRQ</sequence>
<organism evidence="2 3">
    <name type="scientific">Xanthomonas boreopolis</name>
    <dbReference type="NCBI Taxonomy" id="86183"/>
    <lineage>
        <taxon>Bacteria</taxon>
        <taxon>Pseudomonadati</taxon>
        <taxon>Pseudomonadota</taxon>
        <taxon>Gammaproteobacteria</taxon>
        <taxon>Lysobacterales</taxon>
        <taxon>Lysobacteraceae</taxon>
        <taxon>Xanthomonas</taxon>
    </lineage>
</organism>
<keyword evidence="1" id="KW-0732">Signal</keyword>
<feature type="signal peptide" evidence="1">
    <location>
        <begin position="1"/>
        <end position="23"/>
    </location>
</feature>
<evidence type="ECO:0000313" key="2">
    <source>
        <dbReference type="EMBL" id="GHH51764.1"/>
    </source>
</evidence>
<comment type="caution">
    <text evidence="2">The sequence shown here is derived from an EMBL/GenBank/DDBJ whole genome shotgun (WGS) entry which is preliminary data.</text>
</comment>
<reference evidence="2" key="1">
    <citation type="journal article" date="2014" name="Int. J. Syst. Evol. Microbiol.">
        <title>Complete genome sequence of Corynebacterium casei LMG S-19264T (=DSM 44701T), isolated from a smear-ripened cheese.</title>
        <authorList>
            <consortium name="US DOE Joint Genome Institute (JGI-PGF)"/>
            <person name="Walter F."/>
            <person name="Albersmeier A."/>
            <person name="Kalinowski J."/>
            <person name="Ruckert C."/>
        </authorList>
    </citation>
    <scope>NUCLEOTIDE SEQUENCE</scope>
    <source>
        <strain evidence="2">JCM 13306</strain>
    </source>
</reference>